<dbReference type="GO" id="GO:0061630">
    <property type="term" value="F:ubiquitin protein ligase activity"/>
    <property type="evidence" value="ECO:0007669"/>
    <property type="project" value="UniProtKB-EC"/>
</dbReference>
<organism evidence="13 14">
    <name type="scientific">Staphylotrichum longicolle</name>
    <dbReference type="NCBI Taxonomy" id="669026"/>
    <lineage>
        <taxon>Eukaryota</taxon>
        <taxon>Fungi</taxon>
        <taxon>Dikarya</taxon>
        <taxon>Ascomycota</taxon>
        <taxon>Pezizomycotina</taxon>
        <taxon>Sordariomycetes</taxon>
        <taxon>Sordariomycetidae</taxon>
        <taxon>Sordariales</taxon>
        <taxon>Chaetomiaceae</taxon>
        <taxon>Staphylotrichum</taxon>
    </lineage>
</organism>
<evidence type="ECO:0000256" key="2">
    <source>
        <dbReference type="ARBA" id="ARBA00004906"/>
    </source>
</evidence>
<keyword evidence="6" id="KW-0677">Repeat</keyword>
<dbReference type="GO" id="GO:0008270">
    <property type="term" value="F:zinc ion binding"/>
    <property type="evidence" value="ECO:0007669"/>
    <property type="project" value="UniProtKB-KW"/>
</dbReference>
<dbReference type="CDD" id="cd23820">
    <property type="entry name" value="RWD_RNF14"/>
    <property type="match status" value="1"/>
</dbReference>
<protein>
    <recommendedName>
        <fullName evidence="3">RBR-type E3 ubiquitin transferase</fullName>
        <ecNumber evidence="3">2.3.2.31</ecNumber>
    </recommendedName>
</protein>
<keyword evidence="7" id="KW-0863">Zinc-finger</keyword>
<dbReference type="Pfam" id="PF01485">
    <property type="entry name" value="IBR"/>
    <property type="match status" value="1"/>
</dbReference>
<name>A0AAD4EWE9_9PEZI</name>
<gene>
    <name evidence="13" type="ORF">NEMBOFW57_005227</name>
</gene>
<dbReference type="Pfam" id="PF05773">
    <property type="entry name" value="RWD"/>
    <property type="match status" value="1"/>
</dbReference>
<dbReference type="PROSITE" id="PS50908">
    <property type="entry name" value="RWD"/>
    <property type="match status" value="1"/>
</dbReference>
<evidence type="ECO:0000256" key="1">
    <source>
        <dbReference type="ARBA" id="ARBA00001798"/>
    </source>
</evidence>
<evidence type="ECO:0000259" key="12">
    <source>
        <dbReference type="PROSITE" id="PS51873"/>
    </source>
</evidence>
<comment type="caution">
    <text evidence="13">The sequence shown here is derived from an EMBL/GenBank/DDBJ whole genome shotgun (WGS) entry which is preliminary data.</text>
</comment>
<keyword evidence="14" id="KW-1185">Reference proteome</keyword>
<evidence type="ECO:0000256" key="9">
    <source>
        <dbReference type="ARBA" id="ARBA00022833"/>
    </source>
</evidence>
<reference evidence="13" key="1">
    <citation type="submission" date="2023-02" db="EMBL/GenBank/DDBJ databases">
        <authorList>
            <person name="Palmer J.M."/>
        </authorList>
    </citation>
    <scope>NUCLEOTIDE SEQUENCE</scope>
    <source>
        <strain evidence="13">FW57</strain>
    </source>
</reference>
<dbReference type="InterPro" id="IPR002867">
    <property type="entry name" value="IBR_dom"/>
</dbReference>
<dbReference type="AlphaFoldDB" id="A0AAD4EWE9"/>
<feature type="region of interest" description="Disordered" evidence="10">
    <location>
        <begin position="294"/>
        <end position="326"/>
    </location>
</feature>
<evidence type="ECO:0000259" key="11">
    <source>
        <dbReference type="PROSITE" id="PS50908"/>
    </source>
</evidence>
<dbReference type="InterPro" id="IPR016135">
    <property type="entry name" value="UBQ-conjugating_enzyme/RWD"/>
</dbReference>
<feature type="domain" description="RING-type" evidence="12">
    <location>
        <begin position="190"/>
        <end position="443"/>
    </location>
</feature>
<feature type="region of interest" description="Disordered" evidence="10">
    <location>
        <begin position="486"/>
        <end position="608"/>
    </location>
</feature>
<evidence type="ECO:0000256" key="4">
    <source>
        <dbReference type="ARBA" id="ARBA00022679"/>
    </source>
</evidence>
<dbReference type="Proteomes" id="UP001197093">
    <property type="component" value="Unassembled WGS sequence"/>
</dbReference>
<feature type="domain" description="RWD" evidence="11">
    <location>
        <begin position="13"/>
        <end position="155"/>
    </location>
</feature>
<keyword evidence="8" id="KW-0833">Ubl conjugation pathway</keyword>
<dbReference type="SMART" id="SM00647">
    <property type="entry name" value="IBR"/>
    <property type="match status" value="2"/>
</dbReference>
<dbReference type="FunFam" id="3.10.110.10:FF:000112">
    <property type="entry name" value="RBR-type E3 ubiquitin transferase"/>
    <property type="match status" value="1"/>
</dbReference>
<dbReference type="EC" id="2.3.2.31" evidence="3"/>
<keyword evidence="9" id="KW-0862">Zinc</keyword>
<feature type="compositionally biased region" description="Basic and acidic residues" evidence="10">
    <location>
        <begin position="519"/>
        <end position="529"/>
    </location>
</feature>
<dbReference type="Pfam" id="PF22191">
    <property type="entry name" value="IBR_1"/>
    <property type="match status" value="1"/>
</dbReference>
<dbReference type="Gene3D" id="1.20.120.1750">
    <property type="match status" value="1"/>
</dbReference>
<dbReference type="InterPro" id="IPR031127">
    <property type="entry name" value="E3_UB_ligase_RBR"/>
</dbReference>
<comment type="pathway">
    <text evidence="2">Protein modification; protein ubiquitination.</text>
</comment>
<evidence type="ECO:0000256" key="8">
    <source>
        <dbReference type="ARBA" id="ARBA00022786"/>
    </source>
</evidence>
<evidence type="ECO:0000313" key="14">
    <source>
        <dbReference type="Proteomes" id="UP001197093"/>
    </source>
</evidence>
<dbReference type="InterPro" id="IPR006575">
    <property type="entry name" value="RWD_dom"/>
</dbReference>
<proteinExistence type="predicted"/>
<keyword evidence="4" id="KW-0808">Transferase</keyword>
<dbReference type="GO" id="GO:0016567">
    <property type="term" value="P:protein ubiquitination"/>
    <property type="evidence" value="ECO:0007669"/>
    <property type="project" value="InterPro"/>
</dbReference>
<evidence type="ECO:0000313" key="13">
    <source>
        <dbReference type="EMBL" id="KAG7288868.1"/>
    </source>
</evidence>
<dbReference type="EMBL" id="JAHCVI010000002">
    <property type="protein sequence ID" value="KAG7288868.1"/>
    <property type="molecule type" value="Genomic_DNA"/>
</dbReference>
<dbReference type="InterPro" id="IPR047548">
    <property type="entry name" value="Rcat_RBR_RNF14"/>
</dbReference>
<comment type="catalytic activity">
    <reaction evidence="1">
        <text>[E2 ubiquitin-conjugating enzyme]-S-ubiquitinyl-L-cysteine + [acceptor protein]-L-lysine = [E2 ubiquitin-conjugating enzyme]-L-cysteine + [acceptor protein]-N(6)-ubiquitinyl-L-lysine.</text>
        <dbReference type="EC" id="2.3.2.31"/>
    </reaction>
</comment>
<evidence type="ECO:0000256" key="7">
    <source>
        <dbReference type="ARBA" id="ARBA00022771"/>
    </source>
</evidence>
<dbReference type="CDD" id="cd20354">
    <property type="entry name" value="Rcat_RBR_RNF14"/>
    <property type="match status" value="1"/>
</dbReference>
<keyword evidence="5" id="KW-0479">Metal-binding</keyword>
<accession>A0AAD4EWE9</accession>
<evidence type="ECO:0000256" key="6">
    <source>
        <dbReference type="ARBA" id="ARBA00022737"/>
    </source>
</evidence>
<feature type="compositionally biased region" description="Acidic residues" evidence="10">
    <location>
        <begin position="302"/>
        <end position="318"/>
    </location>
</feature>
<evidence type="ECO:0000256" key="5">
    <source>
        <dbReference type="ARBA" id="ARBA00022723"/>
    </source>
</evidence>
<sequence>MADDFDFDNPRDVELSSLSAIYPEIQQLRPDDPYTIALDVPVHPSKAVTVFFPAAADDALPPGANGAEAAAPGQQGAVDSHELAHLPSVRLEITLGPQYPAQQPPHITISANPPWLPAETVKQLEDDAPRLWEEMGRDIVGFTYIDHVQQAADNVFGLVDDKGSLEVDPRHKIAILDYDIKARRAAFEKETFDCGVCLDFYNNAIKEGDIAAVKCLSPNCAKERAKATSPSGRKRKKPRTFINPSELLQIPLDQEVVKRYVALKYKTELESDKNTIYCPRSWCNGAARSKKHKKPQGFELAEASDDSASDDEDDEDHPEGEGKSKPYKPAEELLAICEECAFAFCSRCYQSWHGDFFRCVPRRDKLELTAEELASLEYMRMHTTPCPTCGVPAQKTHGCNHMICYRCQSHFCYLCSAWLDPGNPYQHFNEAPDGRVTGCYMRLWELEMGDGDDVGIGFAGGAGVGVRPVAPAVVPVQELIPEIEEPEEEEEYDARHPAAAQPQEPHVDGGQVGIAREGPLPRRRDKDQELDQEQPEEEREQRGISSKQLGGQAWERQRREDNVQGLGLGLGLSPPDSKGAEGEAASPEGARAQRRNVNNMELGDIGDDGELAPAHRDWVRQFVQLALNDEEDILFEEHSDDDI</sequence>
<dbReference type="SUPFAM" id="SSF54495">
    <property type="entry name" value="UBC-like"/>
    <property type="match status" value="1"/>
</dbReference>
<dbReference type="PANTHER" id="PTHR11685">
    <property type="entry name" value="RBR FAMILY RING FINGER AND IBR DOMAIN-CONTAINING"/>
    <property type="match status" value="1"/>
</dbReference>
<evidence type="ECO:0000256" key="10">
    <source>
        <dbReference type="SAM" id="MobiDB-lite"/>
    </source>
</evidence>
<dbReference type="SUPFAM" id="SSF57850">
    <property type="entry name" value="RING/U-box"/>
    <property type="match status" value="1"/>
</dbReference>
<dbReference type="PROSITE" id="PS51873">
    <property type="entry name" value="TRIAD"/>
    <property type="match status" value="1"/>
</dbReference>
<evidence type="ECO:0000256" key="3">
    <source>
        <dbReference type="ARBA" id="ARBA00012251"/>
    </source>
</evidence>
<dbReference type="Gene3D" id="3.10.110.10">
    <property type="entry name" value="Ubiquitin Conjugating Enzyme"/>
    <property type="match status" value="1"/>
</dbReference>
<dbReference type="InterPro" id="IPR044066">
    <property type="entry name" value="TRIAD_supradom"/>
</dbReference>